<organism evidence="3 4">
    <name type="scientific">Thermogemmatispora tikiterensis</name>
    <dbReference type="NCBI Taxonomy" id="1825093"/>
    <lineage>
        <taxon>Bacteria</taxon>
        <taxon>Bacillati</taxon>
        <taxon>Chloroflexota</taxon>
        <taxon>Ktedonobacteria</taxon>
        <taxon>Thermogemmatisporales</taxon>
        <taxon>Thermogemmatisporaceae</taxon>
        <taxon>Thermogemmatispora</taxon>
    </lineage>
</organism>
<dbReference type="GO" id="GO:0009244">
    <property type="term" value="P:lipopolysaccharide core region biosynthetic process"/>
    <property type="evidence" value="ECO:0007669"/>
    <property type="project" value="TreeGrafter"/>
</dbReference>
<dbReference type="Gene3D" id="3.40.50.2000">
    <property type="entry name" value="Glycogen Phosphorylase B"/>
    <property type="match status" value="2"/>
</dbReference>
<keyword evidence="4" id="KW-1185">Reference proteome</keyword>
<evidence type="ECO:0000313" key="4">
    <source>
        <dbReference type="Proteomes" id="UP000248706"/>
    </source>
</evidence>
<proteinExistence type="predicted"/>
<dbReference type="PANTHER" id="PTHR30160">
    <property type="entry name" value="TETRAACYLDISACCHARIDE 4'-KINASE-RELATED"/>
    <property type="match status" value="1"/>
</dbReference>
<dbReference type="Proteomes" id="UP000248706">
    <property type="component" value="Unassembled WGS sequence"/>
</dbReference>
<dbReference type="PANTHER" id="PTHR30160:SF1">
    <property type="entry name" value="LIPOPOLYSACCHARIDE 1,2-N-ACETYLGLUCOSAMINETRANSFERASE-RELATED"/>
    <property type="match status" value="1"/>
</dbReference>
<name>A0A328VE29_9CHLR</name>
<comment type="caution">
    <text evidence="3">The sequence shown here is derived from an EMBL/GenBank/DDBJ whole genome shotgun (WGS) entry which is preliminary data.</text>
</comment>
<protein>
    <recommendedName>
        <fullName evidence="5">Lipopolysaccharide heptosyltransferase II</fullName>
    </recommendedName>
</protein>
<dbReference type="EMBL" id="MCIF01000002">
    <property type="protein sequence ID" value="RAQ95797.1"/>
    <property type="molecule type" value="Genomic_DNA"/>
</dbReference>
<dbReference type="RefSeq" id="WP_189361591.1">
    <property type="nucleotide sequence ID" value="NZ_MCIF01000002.1"/>
</dbReference>
<evidence type="ECO:0000313" key="3">
    <source>
        <dbReference type="EMBL" id="RAQ95797.1"/>
    </source>
</evidence>
<evidence type="ECO:0000256" key="2">
    <source>
        <dbReference type="ARBA" id="ARBA00022679"/>
    </source>
</evidence>
<keyword evidence="2" id="KW-0808">Transferase</keyword>
<dbReference type="Pfam" id="PF01075">
    <property type="entry name" value="Glyco_transf_9"/>
    <property type="match status" value="1"/>
</dbReference>
<dbReference type="InterPro" id="IPR051199">
    <property type="entry name" value="LPS_LOS_Heptosyltrfase"/>
</dbReference>
<dbReference type="CDD" id="cd03789">
    <property type="entry name" value="GT9_LPS_heptosyltransferase"/>
    <property type="match status" value="1"/>
</dbReference>
<dbReference type="GO" id="GO:0005829">
    <property type="term" value="C:cytosol"/>
    <property type="evidence" value="ECO:0007669"/>
    <property type="project" value="TreeGrafter"/>
</dbReference>
<accession>A0A328VE29</accession>
<evidence type="ECO:0000256" key="1">
    <source>
        <dbReference type="ARBA" id="ARBA00022676"/>
    </source>
</evidence>
<evidence type="ECO:0008006" key="5">
    <source>
        <dbReference type="Google" id="ProtNLM"/>
    </source>
</evidence>
<keyword evidence="1" id="KW-0328">Glycosyltransferase</keyword>
<dbReference type="GO" id="GO:0008713">
    <property type="term" value="F:ADP-heptose-lipopolysaccharide heptosyltransferase activity"/>
    <property type="evidence" value="ECO:0007669"/>
    <property type="project" value="TreeGrafter"/>
</dbReference>
<dbReference type="AlphaFoldDB" id="A0A328VE29"/>
<reference evidence="3 4" key="1">
    <citation type="submission" date="2016-08" db="EMBL/GenBank/DDBJ databases">
        <title>Analysis of Carbohydrate Active Enzymes in Thermogemmatispora T81 Reveals Carbohydrate Degradation Ability.</title>
        <authorList>
            <person name="Tomazini A."/>
            <person name="Lal S."/>
            <person name="Stott M."/>
            <person name="Henrissat B."/>
            <person name="Polikarpov I."/>
            <person name="Sparling R."/>
            <person name="Levin D.B."/>
        </authorList>
    </citation>
    <scope>NUCLEOTIDE SEQUENCE [LARGE SCALE GENOMIC DNA]</scope>
    <source>
        <strain evidence="3 4">T81</strain>
    </source>
</reference>
<gene>
    <name evidence="3" type="ORF">A4R35_09640</name>
</gene>
<dbReference type="InterPro" id="IPR002201">
    <property type="entry name" value="Glyco_trans_9"/>
</dbReference>
<sequence>MRGWLRKEWLRRMLLLLIYLLGLPGSWLAQRRARGSFSLAQAPRLLLLRPDHLGDLVLTTPALTALKERCPTAEVTLFVGPWSQAIVKGHPAAGRVLTCAFPGFRRGSQGALSPYWLLLRLARQLRRERYDLAINLRPDFWWGAALLYLAGIPHRVGYALAPGRRFLTHALPFSEGEHSTCSSLRLVSAALQLLGQAPLAEPFTPERYPLLFGPTAQEEEQATALLAKAGLTGETPFAVIHPGSGAAVKLWRPEGWATCAVTLLRRYGLRLVLTGTQQEQALLEEIATLVHQQLRANEAPPVLLSALSVGELAAVLRRARLALGVDSGPLHVAVSQGTPTVALYGPADPRIFGPWGNPRRHVVILASERCPACPKLPCGRLDIPPQALPLHPCVRLIPEERVLAAVEQLLPARML</sequence>
<dbReference type="SUPFAM" id="SSF53756">
    <property type="entry name" value="UDP-Glycosyltransferase/glycogen phosphorylase"/>
    <property type="match status" value="1"/>
</dbReference>